<organism evidence="2">
    <name type="scientific">Riptortus pedestris</name>
    <name type="common">Bean bug</name>
    <dbReference type="NCBI Taxonomy" id="329032"/>
    <lineage>
        <taxon>Eukaryota</taxon>
        <taxon>Metazoa</taxon>
        <taxon>Ecdysozoa</taxon>
        <taxon>Arthropoda</taxon>
        <taxon>Hexapoda</taxon>
        <taxon>Insecta</taxon>
        <taxon>Pterygota</taxon>
        <taxon>Neoptera</taxon>
        <taxon>Paraneoptera</taxon>
        <taxon>Hemiptera</taxon>
        <taxon>Heteroptera</taxon>
        <taxon>Panheteroptera</taxon>
        <taxon>Pentatomomorpha</taxon>
        <taxon>Coreoidea</taxon>
        <taxon>Alydidae</taxon>
        <taxon>Riptortus</taxon>
    </lineage>
</organism>
<proteinExistence type="evidence at transcript level"/>
<dbReference type="GO" id="GO:0032543">
    <property type="term" value="P:mitochondrial translation"/>
    <property type="evidence" value="ECO:0007669"/>
    <property type="project" value="TreeGrafter"/>
</dbReference>
<accession>R4WNN4</accession>
<name>R4WNN4_RIPPE</name>
<reference evidence="2" key="1">
    <citation type="journal article" date="2013" name="PLoS ONE">
        <title>Gene expression in gut symbiotic organ of stinkbug affected by extracellular bacterial symbiont.</title>
        <authorList>
            <person name="Futahashi R."/>
            <person name="Tanaka K."/>
            <person name="Tanahashi M."/>
            <person name="Nikoh N."/>
            <person name="Kikuchi Y."/>
            <person name="Lee B.L."/>
            <person name="Fukatsu T."/>
        </authorList>
    </citation>
    <scope>NUCLEOTIDE SEQUENCE</scope>
    <source>
        <tissue evidence="2">Midgut</tissue>
    </source>
</reference>
<evidence type="ECO:0000256" key="1">
    <source>
        <dbReference type="SAM" id="Coils"/>
    </source>
</evidence>
<dbReference type="EMBL" id="AK417266">
    <property type="protein sequence ID" value="BAN20481.1"/>
    <property type="molecule type" value="mRNA"/>
</dbReference>
<feature type="coiled-coil region" evidence="1">
    <location>
        <begin position="74"/>
        <end position="101"/>
    </location>
</feature>
<dbReference type="GO" id="GO:0005761">
    <property type="term" value="C:mitochondrial ribosome"/>
    <property type="evidence" value="ECO:0007669"/>
    <property type="project" value="InterPro"/>
</dbReference>
<dbReference type="AlphaFoldDB" id="R4WNN4"/>
<dbReference type="InterPro" id="IPR016576">
    <property type="entry name" value="Ribosomal_mL63"/>
</dbReference>
<keyword evidence="1" id="KW-0175">Coiled coil</keyword>
<evidence type="ECO:0000313" key="2">
    <source>
        <dbReference type="EMBL" id="BAN20481.1"/>
    </source>
</evidence>
<dbReference type="Pfam" id="PF14978">
    <property type="entry name" value="MRP-63"/>
    <property type="match status" value="1"/>
</dbReference>
<dbReference type="PANTHER" id="PTHR14520">
    <property type="entry name" value="MITOCHONDRIAL RIBOSOMAL PROTEIN 63"/>
    <property type="match status" value="1"/>
</dbReference>
<protein>
    <recommendedName>
        <fullName evidence="3">Ribosomal protein 63, mitochondrial</fullName>
    </recommendedName>
</protein>
<sequence length="111" mass="13371">MRLTLPMFLFKLPNGHIFRGKNRLVKPVSKKAVETLKKDLALEERNMFYLRHPYLTKEQSSGHSKHLQKHEKWLAQFKIERNEKFEKHRRLQDELSHLKTKEDWDFSAGSI</sequence>
<evidence type="ECO:0008006" key="3">
    <source>
        <dbReference type="Google" id="ProtNLM"/>
    </source>
</evidence>
<dbReference type="PANTHER" id="PTHR14520:SF4">
    <property type="entry name" value="LARGE RIBOSOMAL SUBUNIT PROTEIN ML63"/>
    <property type="match status" value="1"/>
</dbReference>
<dbReference type="GO" id="GO:0003735">
    <property type="term" value="F:structural constituent of ribosome"/>
    <property type="evidence" value="ECO:0007669"/>
    <property type="project" value="TreeGrafter"/>
</dbReference>